<dbReference type="EMBL" id="JBANRG010000016">
    <property type="protein sequence ID" value="KAK7459474.1"/>
    <property type="molecule type" value="Genomic_DNA"/>
</dbReference>
<name>A0ABR1JHX7_9AGAR</name>
<evidence type="ECO:0000313" key="3">
    <source>
        <dbReference type="Proteomes" id="UP001498398"/>
    </source>
</evidence>
<keyword evidence="1" id="KW-1133">Transmembrane helix</keyword>
<organism evidence="2 3">
    <name type="scientific">Marasmiellus scandens</name>
    <dbReference type="NCBI Taxonomy" id="2682957"/>
    <lineage>
        <taxon>Eukaryota</taxon>
        <taxon>Fungi</taxon>
        <taxon>Dikarya</taxon>
        <taxon>Basidiomycota</taxon>
        <taxon>Agaricomycotina</taxon>
        <taxon>Agaricomycetes</taxon>
        <taxon>Agaricomycetidae</taxon>
        <taxon>Agaricales</taxon>
        <taxon>Marasmiineae</taxon>
        <taxon>Omphalotaceae</taxon>
        <taxon>Marasmiellus</taxon>
    </lineage>
</organism>
<keyword evidence="1" id="KW-0812">Transmembrane</keyword>
<sequence>MFKIGRTVLKDAFNISEIREIASSEPVSNQRLALFNEDQLTFEPHHSEICLDTTPPTAVAMRDCAWNRAVIKVLANQAEYLISNTKDLSDHLSGRVDWVELFKSRFYDIFLDIQTARDANLPDLQAQTTAKYEEKKDRNKRRRELRQKFITRQQISSTMRAHFEKAGDDKELGFWTATLTVINNLQADGMSDEETGYEGEEQIKVVKKLPFRHPDLASLLQHVDSTPKMMKKLFDQGGRKRVRRVFSNETSQRSPPPNLPSTFYRQEYLALMRKGLVPWVSIQESPAIPIPEVNISNHSEVIPPTNQFELPSQQEPVTELKPTSRQEFDPLIITCNDLDSLTELQSDRQSLRHSSVVASTRSDRFLTLVIEWVVVASLFYILLTFYMDKL</sequence>
<comment type="caution">
    <text evidence="2">The sequence shown here is derived from an EMBL/GenBank/DDBJ whole genome shotgun (WGS) entry which is preliminary data.</text>
</comment>
<keyword evidence="3" id="KW-1185">Reference proteome</keyword>
<feature type="transmembrane region" description="Helical" evidence="1">
    <location>
        <begin position="365"/>
        <end position="386"/>
    </location>
</feature>
<reference evidence="2 3" key="1">
    <citation type="submission" date="2024-01" db="EMBL/GenBank/DDBJ databases">
        <title>A draft genome for the cacao thread blight pathogen Marasmiellus scandens.</title>
        <authorList>
            <person name="Baruah I.K."/>
            <person name="Leung J."/>
            <person name="Bukari Y."/>
            <person name="Amoako-Attah I."/>
            <person name="Meinhardt L.W."/>
            <person name="Bailey B.A."/>
            <person name="Cohen S.P."/>
        </authorList>
    </citation>
    <scope>NUCLEOTIDE SEQUENCE [LARGE SCALE GENOMIC DNA]</scope>
    <source>
        <strain evidence="2 3">GH-19</strain>
    </source>
</reference>
<gene>
    <name evidence="2" type="ORF">VKT23_009457</name>
</gene>
<accession>A0ABR1JHX7</accession>
<dbReference type="Proteomes" id="UP001498398">
    <property type="component" value="Unassembled WGS sequence"/>
</dbReference>
<proteinExistence type="predicted"/>
<keyword evidence="1" id="KW-0472">Membrane</keyword>
<evidence type="ECO:0000256" key="1">
    <source>
        <dbReference type="SAM" id="Phobius"/>
    </source>
</evidence>
<protein>
    <submittedName>
        <fullName evidence="2">Uncharacterized protein</fullName>
    </submittedName>
</protein>
<evidence type="ECO:0000313" key="2">
    <source>
        <dbReference type="EMBL" id="KAK7459474.1"/>
    </source>
</evidence>